<evidence type="ECO:0000313" key="3">
    <source>
        <dbReference type="Proteomes" id="UP000693981"/>
    </source>
</evidence>
<keyword evidence="3" id="KW-1185">Reference proteome</keyword>
<organism evidence="2 3">
    <name type="scientific">Phytophthora boehmeriae</name>
    <dbReference type="NCBI Taxonomy" id="109152"/>
    <lineage>
        <taxon>Eukaryota</taxon>
        <taxon>Sar</taxon>
        <taxon>Stramenopiles</taxon>
        <taxon>Oomycota</taxon>
        <taxon>Peronosporomycetes</taxon>
        <taxon>Peronosporales</taxon>
        <taxon>Peronosporaceae</taxon>
        <taxon>Phytophthora</taxon>
    </lineage>
</organism>
<dbReference type="EMBL" id="JAGDFL010000337">
    <property type="protein sequence ID" value="KAG7392460.1"/>
    <property type="molecule type" value="Genomic_DNA"/>
</dbReference>
<evidence type="ECO:0000313" key="2">
    <source>
        <dbReference type="EMBL" id="KAG7392460.1"/>
    </source>
</evidence>
<name>A0A8T1WKA9_9STRA</name>
<dbReference type="Proteomes" id="UP000693981">
    <property type="component" value="Unassembled WGS sequence"/>
</dbReference>
<feature type="region of interest" description="Disordered" evidence="1">
    <location>
        <begin position="152"/>
        <end position="178"/>
    </location>
</feature>
<feature type="region of interest" description="Disordered" evidence="1">
    <location>
        <begin position="25"/>
        <end position="55"/>
    </location>
</feature>
<proteinExistence type="predicted"/>
<accession>A0A8T1WKA9</accession>
<dbReference type="AlphaFoldDB" id="A0A8T1WKA9"/>
<dbReference type="OrthoDB" id="127601at2759"/>
<feature type="compositionally biased region" description="Basic and acidic residues" evidence="1">
    <location>
        <begin position="29"/>
        <end position="55"/>
    </location>
</feature>
<protein>
    <submittedName>
        <fullName evidence="2">Uncharacterized protein</fullName>
    </submittedName>
</protein>
<feature type="compositionally biased region" description="Basic and acidic residues" evidence="1">
    <location>
        <begin position="161"/>
        <end position="178"/>
    </location>
</feature>
<evidence type="ECO:0000256" key="1">
    <source>
        <dbReference type="SAM" id="MobiDB-lite"/>
    </source>
</evidence>
<gene>
    <name evidence="2" type="ORF">PHYBOEH_006357</name>
</gene>
<sequence length="178" mass="21013">MAIFTSKDDENANTRLTELRLLKSQVQTSERHRQLQREQQSTRDKVGNDRGPESVKKIKQKRNFFKWLFQTNVPTNRKVAPPPPPTFRVKIPIVYRNGEHRGVIVGGLRVPFSRPMQANRRFLLVHGNDVNCRIPEDIEMLLDFPDRLRSEQYEAEQQRQQQEKKKLKADKLERELAK</sequence>
<reference evidence="2" key="1">
    <citation type="submission" date="2021-02" db="EMBL/GenBank/DDBJ databases">
        <authorList>
            <person name="Palmer J.M."/>
        </authorList>
    </citation>
    <scope>NUCLEOTIDE SEQUENCE</scope>
    <source>
        <strain evidence="2">SCRP23</strain>
    </source>
</reference>
<comment type="caution">
    <text evidence="2">The sequence shown here is derived from an EMBL/GenBank/DDBJ whole genome shotgun (WGS) entry which is preliminary data.</text>
</comment>